<dbReference type="PANTHER" id="PTHR12534:SF0">
    <property type="entry name" value="SMALL RIBOSOMAL SUBUNIT PROTEIN US2M"/>
    <property type="match status" value="1"/>
</dbReference>
<dbReference type="SUPFAM" id="SSF52313">
    <property type="entry name" value="Ribosomal protein S2"/>
    <property type="match status" value="1"/>
</dbReference>
<dbReference type="GO" id="GO:0003735">
    <property type="term" value="F:structural constituent of ribosome"/>
    <property type="evidence" value="ECO:0007669"/>
    <property type="project" value="InterPro"/>
</dbReference>
<dbReference type="PROSITE" id="PS00962">
    <property type="entry name" value="RIBOSOMAL_S2_1"/>
    <property type="match status" value="1"/>
</dbReference>
<evidence type="ECO:0000313" key="8">
    <source>
        <dbReference type="EMBL" id="WJW67956.1"/>
    </source>
</evidence>
<dbReference type="NCBIfam" id="TIGR01011">
    <property type="entry name" value="rpsB_bact"/>
    <property type="match status" value="1"/>
</dbReference>
<dbReference type="FunFam" id="1.10.287.610:FF:000001">
    <property type="entry name" value="30S ribosomal protein S2"/>
    <property type="match status" value="1"/>
</dbReference>
<dbReference type="Proteomes" id="UP001431572">
    <property type="component" value="Chromosome 1"/>
</dbReference>
<dbReference type="CDD" id="cd01425">
    <property type="entry name" value="RPS2"/>
    <property type="match status" value="1"/>
</dbReference>
<reference evidence="7 9" key="1">
    <citation type="submission" date="2020-06" db="EMBL/GenBank/DDBJ databases">
        <title>Anoxygenic phototrophic Chloroflexota member uses a Type I reaction center.</title>
        <authorList>
            <person name="Tsuji J.M."/>
            <person name="Shaw N.A."/>
            <person name="Nagashima S."/>
            <person name="Venkiteswaran J."/>
            <person name="Schiff S.L."/>
            <person name="Hanada S."/>
            <person name="Tank M."/>
            <person name="Neufeld J.D."/>
        </authorList>
    </citation>
    <scope>NUCLEOTIDE SEQUENCE [LARGE SCALE GENOMIC DNA]</scope>
    <source>
        <strain evidence="7">L227-S17</strain>
    </source>
</reference>
<dbReference type="PANTHER" id="PTHR12534">
    <property type="entry name" value="30S RIBOSOMAL PROTEIN S2 PROKARYOTIC AND ORGANELLAR"/>
    <property type="match status" value="1"/>
</dbReference>
<evidence type="ECO:0000256" key="6">
    <source>
        <dbReference type="SAM" id="MobiDB-lite"/>
    </source>
</evidence>
<evidence type="ECO:0000256" key="5">
    <source>
        <dbReference type="HAMAP-Rule" id="MF_00291"/>
    </source>
</evidence>
<dbReference type="Gene3D" id="3.40.50.10490">
    <property type="entry name" value="Glucose-6-phosphate isomerase like protein, domain 1"/>
    <property type="match status" value="1"/>
</dbReference>
<dbReference type="Gene3D" id="1.10.287.610">
    <property type="entry name" value="Helix hairpin bin"/>
    <property type="match status" value="1"/>
</dbReference>
<sequence>MTVPQIMRALLESGVHFGHQTKRWNPKMRQYIFTERNGIHIIDLGQSVSGLEDAAAFVQELAAQGGRLLFVGTKKQAQDTVAEEAKRCGQYFANKRWPGGLLTNFVTIRQRLRYLAELEARETRGEFEQLPKREAKKLTEEKTKLNDVLGGIKSLYDLPNAIFVVDPHKERIAMLEALRLEIPVIAITDTNCNPDEIDYVIPGNDDAIRSVKIITAYLADAYIEGAQRRAQVLQDQLMDEAAERASRHSDRKEEDEGSGGDGERQRPQRRRR</sequence>
<keyword evidence="2 5" id="KW-0689">Ribosomal protein</keyword>
<name>A0A8T7M1W3_9CHLR</name>
<protein>
    <recommendedName>
        <fullName evidence="4 5">Small ribosomal subunit protein uS2</fullName>
    </recommendedName>
</protein>
<dbReference type="PRINTS" id="PR00395">
    <property type="entry name" value="RIBOSOMALS2"/>
</dbReference>
<dbReference type="Proteomes" id="UP000521676">
    <property type="component" value="Unassembled WGS sequence"/>
</dbReference>
<dbReference type="GO" id="GO:0006412">
    <property type="term" value="P:translation"/>
    <property type="evidence" value="ECO:0007669"/>
    <property type="project" value="UniProtKB-UniRule"/>
</dbReference>
<evidence type="ECO:0000256" key="4">
    <source>
        <dbReference type="ARBA" id="ARBA00035256"/>
    </source>
</evidence>
<organism evidence="7 9">
    <name type="scientific">Candidatus Chlorohelix allophototropha</name>
    <dbReference type="NCBI Taxonomy" id="3003348"/>
    <lineage>
        <taxon>Bacteria</taxon>
        <taxon>Bacillati</taxon>
        <taxon>Chloroflexota</taxon>
        <taxon>Chloroflexia</taxon>
        <taxon>Candidatus Chloroheliales</taxon>
        <taxon>Candidatus Chloroheliaceae</taxon>
        <taxon>Candidatus Chlorohelix</taxon>
    </lineage>
</organism>
<gene>
    <name evidence="5 7" type="primary">rpsB</name>
    <name evidence="7" type="ORF">HXX08_07870</name>
    <name evidence="8" type="ORF">OZ401_000919</name>
</gene>
<evidence type="ECO:0000313" key="7">
    <source>
        <dbReference type="EMBL" id="NWJ45781.1"/>
    </source>
</evidence>
<dbReference type="EMBL" id="JACATZ010000001">
    <property type="protein sequence ID" value="NWJ45781.1"/>
    <property type="molecule type" value="Genomic_DNA"/>
</dbReference>
<dbReference type="GO" id="GO:0022627">
    <property type="term" value="C:cytosolic small ribosomal subunit"/>
    <property type="evidence" value="ECO:0007669"/>
    <property type="project" value="TreeGrafter"/>
</dbReference>
<feature type="region of interest" description="Disordered" evidence="6">
    <location>
        <begin position="237"/>
        <end position="272"/>
    </location>
</feature>
<dbReference type="InterPro" id="IPR001865">
    <property type="entry name" value="Ribosomal_uS2"/>
</dbReference>
<evidence type="ECO:0000256" key="1">
    <source>
        <dbReference type="ARBA" id="ARBA00006242"/>
    </source>
</evidence>
<accession>A0A8T7M1W3</accession>
<dbReference type="InterPro" id="IPR018130">
    <property type="entry name" value="Ribosomal_uS2_CS"/>
</dbReference>
<dbReference type="InterPro" id="IPR005706">
    <property type="entry name" value="Ribosomal_uS2_bac/mit/plastid"/>
</dbReference>
<dbReference type="AlphaFoldDB" id="A0A8T7M1W3"/>
<proteinExistence type="inferred from homology"/>
<keyword evidence="3 5" id="KW-0687">Ribonucleoprotein</keyword>
<dbReference type="Pfam" id="PF00318">
    <property type="entry name" value="Ribosomal_S2"/>
    <property type="match status" value="1"/>
</dbReference>
<dbReference type="InterPro" id="IPR023591">
    <property type="entry name" value="Ribosomal_uS2_flav_dom_sf"/>
</dbReference>
<keyword evidence="10" id="KW-1185">Reference proteome</keyword>
<reference evidence="8" key="2">
    <citation type="journal article" date="2024" name="Nature">
        <title>Anoxygenic phototroph of the Chloroflexota uses a type I reaction centre.</title>
        <authorList>
            <person name="Tsuji J.M."/>
            <person name="Shaw N.A."/>
            <person name="Nagashima S."/>
            <person name="Venkiteswaran J.J."/>
            <person name="Schiff S.L."/>
            <person name="Watanabe T."/>
            <person name="Fukui M."/>
            <person name="Hanada S."/>
            <person name="Tank M."/>
            <person name="Neufeld J.D."/>
        </authorList>
    </citation>
    <scope>NUCLEOTIDE SEQUENCE</scope>
    <source>
        <strain evidence="8">L227-S17</strain>
    </source>
</reference>
<evidence type="ECO:0000256" key="3">
    <source>
        <dbReference type="ARBA" id="ARBA00023274"/>
    </source>
</evidence>
<dbReference type="HAMAP" id="MF_00291_B">
    <property type="entry name" value="Ribosomal_uS2_B"/>
    <property type="match status" value="1"/>
</dbReference>
<evidence type="ECO:0000313" key="10">
    <source>
        <dbReference type="Proteomes" id="UP001431572"/>
    </source>
</evidence>
<evidence type="ECO:0000256" key="2">
    <source>
        <dbReference type="ARBA" id="ARBA00022980"/>
    </source>
</evidence>
<evidence type="ECO:0000313" key="9">
    <source>
        <dbReference type="Proteomes" id="UP000521676"/>
    </source>
</evidence>
<comment type="similarity">
    <text evidence="1 5">Belongs to the universal ribosomal protein uS2 family.</text>
</comment>
<feature type="compositionally biased region" description="Basic and acidic residues" evidence="6">
    <location>
        <begin position="241"/>
        <end position="254"/>
    </location>
</feature>
<dbReference type="EMBL" id="CP128399">
    <property type="protein sequence ID" value="WJW67956.1"/>
    <property type="molecule type" value="Genomic_DNA"/>
</dbReference>